<keyword evidence="5" id="KW-1185">Reference proteome</keyword>
<dbReference type="InterPro" id="IPR027417">
    <property type="entry name" value="P-loop_NTPase"/>
</dbReference>
<dbReference type="InterPro" id="IPR000863">
    <property type="entry name" value="Sulfotransferase_dom"/>
</dbReference>
<dbReference type="GO" id="GO:0008146">
    <property type="term" value="F:sulfotransferase activity"/>
    <property type="evidence" value="ECO:0007669"/>
    <property type="project" value="InterPro"/>
</dbReference>
<accession>A0AAN7SKY5</accession>
<dbReference type="Gene3D" id="3.40.50.300">
    <property type="entry name" value="P-loop containing nucleotide triphosphate hydrolases"/>
    <property type="match status" value="1"/>
</dbReference>
<dbReference type="Pfam" id="PF00685">
    <property type="entry name" value="Sulfotransfer_1"/>
    <property type="match status" value="1"/>
</dbReference>
<dbReference type="EMBL" id="JARPUR010000001">
    <property type="protein sequence ID" value="KAK4884744.1"/>
    <property type="molecule type" value="Genomic_DNA"/>
</dbReference>
<dbReference type="Proteomes" id="UP001353858">
    <property type="component" value="Unassembled WGS sequence"/>
</dbReference>
<protein>
    <recommendedName>
        <fullName evidence="3">Sulfotransferase domain-containing protein</fullName>
    </recommendedName>
</protein>
<sequence length="357" mass="41481">MENYVRGKEKNSKRIEGNDAISRIIHKELLDDYCENYIQFGKDDTCLNEIYLNYATSIKNFEIRNDDIIVASYPKAGTTWTQEVVWMIANNVDFHGAQEPLDKRFPHLELCTLFNFKKLENITGSVRPPYVSNSIKYTETLSSPRFIKTHLPFSLLPEQIQNGTKTPKIVYVIRNPKDVCVSYYHHGKLIQGWRTNLENFAEVFLADKAMYGSYWKHVIEFWNKRFCSNVLLICYEDMKKDLLSVIRKITAFLGKTLSEDKIPPLLQHLSFESMKTNQAVNQEDKIQNRIKHNLAKKAGSFIRSGNVKKYKEEMSDLLIKKFDSWIQRNVDESSIKSHSIVSAYLNAATLDEVELLL</sequence>
<evidence type="ECO:0000259" key="3">
    <source>
        <dbReference type="Pfam" id="PF00685"/>
    </source>
</evidence>
<proteinExistence type="inferred from homology"/>
<evidence type="ECO:0000256" key="2">
    <source>
        <dbReference type="ARBA" id="ARBA00022679"/>
    </source>
</evidence>
<reference evidence="5" key="1">
    <citation type="submission" date="2023-01" db="EMBL/GenBank/DDBJ databases">
        <title>Key to firefly adult light organ development and bioluminescence: homeobox transcription factors regulate luciferase expression and transportation to peroxisome.</title>
        <authorList>
            <person name="Fu X."/>
        </authorList>
    </citation>
    <scope>NUCLEOTIDE SEQUENCE [LARGE SCALE GENOMIC DNA]</scope>
</reference>
<keyword evidence="2" id="KW-0808">Transferase</keyword>
<evidence type="ECO:0000313" key="4">
    <source>
        <dbReference type="EMBL" id="KAK4884744.1"/>
    </source>
</evidence>
<organism evidence="4 5">
    <name type="scientific">Aquatica leii</name>
    <dbReference type="NCBI Taxonomy" id="1421715"/>
    <lineage>
        <taxon>Eukaryota</taxon>
        <taxon>Metazoa</taxon>
        <taxon>Ecdysozoa</taxon>
        <taxon>Arthropoda</taxon>
        <taxon>Hexapoda</taxon>
        <taxon>Insecta</taxon>
        <taxon>Pterygota</taxon>
        <taxon>Neoptera</taxon>
        <taxon>Endopterygota</taxon>
        <taxon>Coleoptera</taxon>
        <taxon>Polyphaga</taxon>
        <taxon>Elateriformia</taxon>
        <taxon>Elateroidea</taxon>
        <taxon>Lampyridae</taxon>
        <taxon>Luciolinae</taxon>
        <taxon>Aquatica</taxon>
    </lineage>
</organism>
<evidence type="ECO:0000256" key="1">
    <source>
        <dbReference type="ARBA" id="ARBA00005771"/>
    </source>
</evidence>
<dbReference type="SUPFAM" id="SSF52540">
    <property type="entry name" value="P-loop containing nucleoside triphosphate hydrolases"/>
    <property type="match status" value="1"/>
</dbReference>
<comment type="caution">
    <text evidence="4">The sequence shown here is derived from an EMBL/GenBank/DDBJ whole genome shotgun (WGS) entry which is preliminary data.</text>
</comment>
<dbReference type="PANTHER" id="PTHR11783">
    <property type="entry name" value="SULFOTRANSFERASE SULT"/>
    <property type="match status" value="1"/>
</dbReference>
<gene>
    <name evidence="4" type="ORF">RN001_001015</name>
</gene>
<feature type="domain" description="Sulfotransferase" evidence="3">
    <location>
        <begin position="66"/>
        <end position="332"/>
    </location>
</feature>
<evidence type="ECO:0000313" key="5">
    <source>
        <dbReference type="Proteomes" id="UP001353858"/>
    </source>
</evidence>
<dbReference type="AlphaFoldDB" id="A0AAN7SKY5"/>
<comment type="similarity">
    <text evidence="1">Belongs to the sulfotransferase 1 family.</text>
</comment>
<name>A0AAN7SKY5_9COLE</name>